<dbReference type="AlphaFoldDB" id="A0AAN9Q9R3"/>
<evidence type="ECO:0000313" key="1">
    <source>
        <dbReference type="EMBL" id="KAK7327197.1"/>
    </source>
</evidence>
<protein>
    <submittedName>
        <fullName evidence="1">Uncharacterized protein</fullName>
    </submittedName>
</protein>
<reference evidence="1 2" key="1">
    <citation type="submission" date="2024-01" db="EMBL/GenBank/DDBJ databases">
        <title>The genomes of 5 underutilized Papilionoideae crops provide insights into root nodulation and disease resistanc.</title>
        <authorList>
            <person name="Jiang F."/>
        </authorList>
    </citation>
    <scope>NUCLEOTIDE SEQUENCE [LARGE SCALE GENOMIC DNA]</scope>
    <source>
        <strain evidence="1">JINMINGXINNONG_FW02</strain>
        <tissue evidence="1">Leaves</tissue>
    </source>
</reference>
<accession>A0AAN9Q9R3</accession>
<dbReference type="Proteomes" id="UP001374584">
    <property type="component" value="Unassembled WGS sequence"/>
</dbReference>
<dbReference type="EMBL" id="JAYMYR010000017">
    <property type="protein sequence ID" value="KAK7327197.1"/>
    <property type="molecule type" value="Genomic_DNA"/>
</dbReference>
<name>A0AAN9Q9R3_PHACN</name>
<organism evidence="1 2">
    <name type="scientific">Phaseolus coccineus</name>
    <name type="common">Scarlet runner bean</name>
    <name type="synonym">Phaseolus multiflorus</name>
    <dbReference type="NCBI Taxonomy" id="3886"/>
    <lineage>
        <taxon>Eukaryota</taxon>
        <taxon>Viridiplantae</taxon>
        <taxon>Streptophyta</taxon>
        <taxon>Embryophyta</taxon>
        <taxon>Tracheophyta</taxon>
        <taxon>Spermatophyta</taxon>
        <taxon>Magnoliopsida</taxon>
        <taxon>eudicotyledons</taxon>
        <taxon>Gunneridae</taxon>
        <taxon>Pentapetalae</taxon>
        <taxon>rosids</taxon>
        <taxon>fabids</taxon>
        <taxon>Fabales</taxon>
        <taxon>Fabaceae</taxon>
        <taxon>Papilionoideae</taxon>
        <taxon>50 kb inversion clade</taxon>
        <taxon>NPAAA clade</taxon>
        <taxon>indigoferoid/millettioid clade</taxon>
        <taxon>Phaseoleae</taxon>
        <taxon>Phaseolus</taxon>
    </lineage>
</organism>
<sequence>MWNDDKGNVTWPKRKKRSFNNIIMIMIGHEKQKLLPRFCDELSECFSLKDLLHLSTQISLRCNALIQCCFPFLVYKEHPAIKYRGLISCKYISKTSLGTCVTPNSTTLRGVLYGVDPAEQCWMPPQSDEFAGRIGDGVFDGVKGVEAGEDVDLAEHSPAFAGVGDGDDVVIDERGENGGDGAFNVADGVTVDVADVDGVGVVRVVGSRRRRTKERPRMVAQ</sequence>
<comment type="caution">
    <text evidence="1">The sequence shown here is derived from an EMBL/GenBank/DDBJ whole genome shotgun (WGS) entry which is preliminary data.</text>
</comment>
<evidence type="ECO:0000313" key="2">
    <source>
        <dbReference type="Proteomes" id="UP001374584"/>
    </source>
</evidence>
<proteinExistence type="predicted"/>
<gene>
    <name evidence="1" type="ORF">VNO80_31562</name>
</gene>
<keyword evidence="2" id="KW-1185">Reference proteome</keyword>